<reference evidence="8 9" key="1">
    <citation type="journal article" date="2018" name="Mol. Biol. Evol.">
        <title>Broad Genomic Sampling Reveals a Smut Pathogenic Ancestry of the Fungal Clade Ustilaginomycotina.</title>
        <authorList>
            <person name="Kijpornyongpan T."/>
            <person name="Mondo S.J."/>
            <person name="Barry K."/>
            <person name="Sandor L."/>
            <person name="Lee J."/>
            <person name="Lipzen A."/>
            <person name="Pangilinan J."/>
            <person name="LaButti K."/>
            <person name="Hainaut M."/>
            <person name="Henrissat B."/>
            <person name="Grigoriev I.V."/>
            <person name="Spatafora J.W."/>
            <person name="Aime M.C."/>
        </authorList>
    </citation>
    <scope>NUCLEOTIDE SEQUENCE [LARGE SCALE GENOMIC DNA]</scope>
    <source>
        <strain evidence="8 9">MCA 4186</strain>
    </source>
</reference>
<organism evidence="8 9">
    <name type="scientific">Tilletiopsis washingtonensis</name>
    <dbReference type="NCBI Taxonomy" id="58919"/>
    <lineage>
        <taxon>Eukaryota</taxon>
        <taxon>Fungi</taxon>
        <taxon>Dikarya</taxon>
        <taxon>Basidiomycota</taxon>
        <taxon>Ustilaginomycotina</taxon>
        <taxon>Exobasidiomycetes</taxon>
        <taxon>Entylomatales</taxon>
        <taxon>Entylomatales incertae sedis</taxon>
        <taxon>Tilletiopsis</taxon>
    </lineage>
</organism>
<dbReference type="Gene3D" id="3.40.190.10">
    <property type="entry name" value="Periplasmic binding protein-like II"/>
    <property type="match status" value="2"/>
</dbReference>
<comment type="pathway">
    <text evidence="1">Amino-acid biosynthesis; L-phenylalanine biosynthesis; phenylpyruvate from prephenate: step 1/1.</text>
</comment>
<keyword evidence="3" id="KW-0028">Amino-acid biosynthesis</keyword>
<evidence type="ECO:0000313" key="8">
    <source>
        <dbReference type="EMBL" id="PWN95243.1"/>
    </source>
</evidence>
<dbReference type="InterPro" id="IPR001086">
    <property type="entry name" value="Preph_deHydtase"/>
</dbReference>
<accession>A0A316Z508</accession>
<dbReference type="STRING" id="58919.A0A316Z508"/>
<name>A0A316Z508_9BASI</name>
<proteinExistence type="predicted"/>
<evidence type="ECO:0000256" key="6">
    <source>
        <dbReference type="ARBA" id="ARBA00023239"/>
    </source>
</evidence>
<dbReference type="GO" id="GO:0004664">
    <property type="term" value="F:prephenate dehydratase activity"/>
    <property type="evidence" value="ECO:0007669"/>
    <property type="project" value="UniProtKB-EC"/>
</dbReference>
<dbReference type="PANTHER" id="PTHR21022">
    <property type="entry name" value="PREPHENATE DEHYDRATASE P PROTEIN"/>
    <property type="match status" value="1"/>
</dbReference>
<protein>
    <recommendedName>
        <fullName evidence="2">prephenate dehydratase</fullName>
        <ecNumber evidence="2">4.2.1.51</ecNumber>
    </recommendedName>
</protein>
<dbReference type="RefSeq" id="XP_025595522.1">
    <property type="nucleotide sequence ID" value="XM_025743439.1"/>
</dbReference>
<dbReference type="InterPro" id="IPR008242">
    <property type="entry name" value="Chor_mutase/pphenate_deHydtase"/>
</dbReference>
<keyword evidence="6" id="KW-0456">Lyase</keyword>
<dbReference type="PIRSF" id="PIRSF001500">
    <property type="entry name" value="Chor_mut_pdt_Ppr"/>
    <property type="match status" value="1"/>
</dbReference>
<keyword evidence="4" id="KW-0057">Aromatic amino acid biosynthesis</keyword>
<dbReference type="AlphaFoldDB" id="A0A316Z508"/>
<evidence type="ECO:0000256" key="3">
    <source>
        <dbReference type="ARBA" id="ARBA00022605"/>
    </source>
</evidence>
<evidence type="ECO:0000313" key="9">
    <source>
        <dbReference type="Proteomes" id="UP000245946"/>
    </source>
</evidence>
<dbReference type="GO" id="GO:0005737">
    <property type="term" value="C:cytoplasm"/>
    <property type="evidence" value="ECO:0007669"/>
    <property type="project" value="TreeGrafter"/>
</dbReference>
<evidence type="ECO:0000256" key="4">
    <source>
        <dbReference type="ARBA" id="ARBA00023141"/>
    </source>
</evidence>
<evidence type="ECO:0000259" key="7">
    <source>
        <dbReference type="PROSITE" id="PS51171"/>
    </source>
</evidence>
<dbReference type="GO" id="GO:0009094">
    <property type="term" value="P:L-phenylalanine biosynthetic process"/>
    <property type="evidence" value="ECO:0007669"/>
    <property type="project" value="UniProtKB-UniPathway"/>
</dbReference>
<dbReference type="SUPFAM" id="SSF53850">
    <property type="entry name" value="Periplasmic binding protein-like II"/>
    <property type="match status" value="1"/>
</dbReference>
<keyword evidence="9" id="KW-1185">Reference proteome</keyword>
<gene>
    <name evidence="8" type="ORF">FA09DRAFT_332401</name>
</gene>
<dbReference type="GeneID" id="37270983"/>
<dbReference type="PROSITE" id="PS51171">
    <property type="entry name" value="PREPHENATE_DEHYDR_3"/>
    <property type="match status" value="1"/>
</dbReference>
<dbReference type="UniPathway" id="UPA00121">
    <property type="reaction ID" value="UER00345"/>
</dbReference>
<evidence type="ECO:0000256" key="5">
    <source>
        <dbReference type="ARBA" id="ARBA00023222"/>
    </source>
</evidence>
<evidence type="ECO:0000256" key="2">
    <source>
        <dbReference type="ARBA" id="ARBA00013147"/>
    </source>
</evidence>
<dbReference type="EMBL" id="KZ819306">
    <property type="protein sequence ID" value="PWN95243.1"/>
    <property type="molecule type" value="Genomic_DNA"/>
</dbReference>
<sequence>MSLPTASPAAPAASLDHLAADTLFYLGPLGTYSHAVAQSLNARRSRPFALEPCVSITACAARAAQAGQLALLPYENSSFGPVGETNAVLVRQERLYVVAEAIRAVRHSLLCSPATLERLTAGRGGTATDAEMAAGLSEIFSHEQPIGQCRGFLGRLSARRTPVESTGMAAEKAAAGAPGCAAIASAHCAEKMGLVVLREGIQDRDDNETRFLLCTSEAPPLPTAQRSRALLAVQCRHPAPGEPGLLHVCLAHLAASDAVLRRISLDPDYASVQLAPDGGAAPGHGEWNRRYFIELEAASGEALAQVLAETQRASQESSAAGQTRLVGLWRI</sequence>
<dbReference type="EC" id="4.2.1.51" evidence="2"/>
<dbReference type="Proteomes" id="UP000245946">
    <property type="component" value="Unassembled WGS sequence"/>
</dbReference>
<dbReference type="PANTHER" id="PTHR21022:SF19">
    <property type="entry name" value="PREPHENATE DEHYDRATASE-RELATED"/>
    <property type="match status" value="1"/>
</dbReference>
<feature type="domain" description="Prephenate dehydratase" evidence="7">
    <location>
        <begin position="22"/>
        <end position="216"/>
    </location>
</feature>
<evidence type="ECO:0000256" key="1">
    <source>
        <dbReference type="ARBA" id="ARBA00004741"/>
    </source>
</evidence>
<dbReference type="Pfam" id="PF00800">
    <property type="entry name" value="PDT"/>
    <property type="match status" value="1"/>
</dbReference>
<keyword evidence="5" id="KW-0584">Phenylalanine biosynthesis</keyword>
<dbReference type="OrthoDB" id="983542at2759"/>